<dbReference type="EMBL" id="BMZE01000001">
    <property type="protein sequence ID" value="GHA12494.1"/>
    <property type="molecule type" value="Genomic_DNA"/>
</dbReference>
<dbReference type="CDD" id="cd01301">
    <property type="entry name" value="rDP_like"/>
    <property type="match status" value="1"/>
</dbReference>
<accession>A0A918RWD8</accession>
<dbReference type="SUPFAM" id="SSF51556">
    <property type="entry name" value="Metallo-dependent hydrolases"/>
    <property type="match status" value="1"/>
</dbReference>
<reference evidence="1" key="1">
    <citation type="journal article" date="2014" name="Int. J. Syst. Evol. Microbiol.">
        <title>Complete genome sequence of Corynebacterium casei LMG S-19264T (=DSM 44701T), isolated from a smear-ripened cheese.</title>
        <authorList>
            <consortium name="US DOE Joint Genome Institute (JGI-PGF)"/>
            <person name="Walter F."/>
            <person name="Albersmeier A."/>
            <person name="Kalinowski J."/>
            <person name="Ruckert C."/>
        </authorList>
    </citation>
    <scope>NUCLEOTIDE SEQUENCE</scope>
    <source>
        <strain evidence="1">KCTC 32437</strain>
    </source>
</reference>
<dbReference type="Gene3D" id="3.20.20.140">
    <property type="entry name" value="Metal-dependent hydrolases"/>
    <property type="match status" value="1"/>
</dbReference>
<keyword evidence="2" id="KW-1185">Reference proteome</keyword>
<evidence type="ECO:0000313" key="1">
    <source>
        <dbReference type="EMBL" id="GHA12494.1"/>
    </source>
</evidence>
<organism evidence="1 2">
    <name type="scientific">Devosia pacifica</name>
    <dbReference type="NCBI Taxonomy" id="1335967"/>
    <lineage>
        <taxon>Bacteria</taxon>
        <taxon>Pseudomonadati</taxon>
        <taxon>Pseudomonadota</taxon>
        <taxon>Alphaproteobacteria</taxon>
        <taxon>Hyphomicrobiales</taxon>
        <taxon>Devosiaceae</taxon>
        <taxon>Devosia</taxon>
    </lineage>
</organism>
<dbReference type="GO" id="GO:0006508">
    <property type="term" value="P:proteolysis"/>
    <property type="evidence" value="ECO:0007669"/>
    <property type="project" value="InterPro"/>
</dbReference>
<reference evidence="1" key="2">
    <citation type="submission" date="2020-09" db="EMBL/GenBank/DDBJ databases">
        <authorList>
            <person name="Sun Q."/>
            <person name="Kim S."/>
        </authorList>
    </citation>
    <scope>NUCLEOTIDE SEQUENCE</scope>
    <source>
        <strain evidence="1">KCTC 32437</strain>
    </source>
</reference>
<dbReference type="PANTHER" id="PTHR10443:SF12">
    <property type="entry name" value="DIPEPTIDASE"/>
    <property type="match status" value="1"/>
</dbReference>
<evidence type="ECO:0000313" key="2">
    <source>
        <dbReference type="Proteomes" id="UP000646579"/>
    </source>
</evidence>
<dbReference type="GO" id="GO:0070573">
    <property type="term" value="F:metallodipeptidase activity"/>
    <property type="evidence" value="ECO:0007669"/>
    <property type="project" value="InterPro"/>
</dbReference>
<comment type="caution">
    <text evidence="1">The sequence shown here is derived from an EMBL/GenBank/DDBJ whole genome shotgun (WGS) entry which is preliminary data.</text>
</comment>
<gene>
    <name evidence="1" type="ORF">GCM10007989_03690</name>
</gene>
<dbReference type="Pfam" id="PF01244">
    <property type="entry name" value="Peptidase_M19"/>
    <property type="match status" value="1"/>
</dbReference>
<dbReference type="Proteomes" id="UP000646579">
    <property type="component" value="Unassembled WGS sequence"/>
</dbReference>
<dbReference type="InterPro" id="IPR032466">
    <property type="entry name" value="Metal_Hydrolase"/>
</dbReference>
<dbReference type="PANTHER" id="PTHR10443">
    <property type="entry name" value="MICROSOMAL DIPEPTIDASE"/>
    <property type="match status" value="1"/>
</dbReference>
<dbReference type="PROSITE" id="PS51365">
    <property type="entry name" value="RENAL_DIPEPTIDASE_2"/>
    <property type="match status" value="1"/>
</dbReference>
<dbReference type="AlphaFoldDB" id="A0A918RWD8"/>
<dbReference type="InterPro" id="IPR008257">
    <property type="entry name" value="Pept_M19"/>
</dbReference>
<protein>
    <submittedName>
        <fullName evidence="1">Membrane dipeptidase</fullName>
    </submittedName>
</protein>
<sequence length="368" mass="39483">MPRIEVAGEIVANPPNNFERFPVSAIPFFDGHNDTLLRLLDQGDDAATAFVEGNAKTDIDLPRAREGGMVGGFFAMFPPPLKSSGTLTATERNEGKLPAELEFEPAMRSINSMARLLYKIEQSGVLRVCRNAGSLREAIAAGEMAALFHIEGAEPIDLKLDSLHVLHAAGLRSLGLTWSRANAFGTGVPFKFPADPDIGPGLTDAGKALVRECNALGVLIDLSHLNAAGFRDVAATSQKPLVATHSNVHALCAHPRNLLDWQLAAIRETKGVVGLNYAVGFLREDGQFRADTELEVLVRHVDALLEALGEDGVALGSDFDGAMMPRPIKDVAGVPNLLQAMLDKGYGEPLVRKIALDNWLSVVERTIG</sequence>
<name>A0A918RWD8_9HYPH</name>
<proteinExistence type="predicted"/>